<dbReference type="Proteomes" id="UP000009282">
    <property type="component" value="Chromosome"/>
</dbReference>
<feature type="repeat" description="TPR" evidence="1">
    <location>
        <begin position="379"/>
        <end position="412"/>
    </location>
</feature>
<dbReference type="eggNOG" id="COG3551">
    <property type="taxonomic scope" value="Bacteria"/>
</dbReference>
<dbReference type="AlphaFoldDB" id="G4QIQ7"/>
<dbReference type="Pfam" id="PF14559">
    <property type="entry name" value="TPR_19"/>
    <property type="match status" value="1"/>
</dbReference>
<organism evidence="2 3">
    <name type="scientific">Glaciecola nitratireducens (strain JCM 12485 / KCTC 12276 / FR1064)</name>
    <dbReference type="NCBI Taxonomy" id="1085623"/>
    <lineage>
        <taxon>Bacteria</taxon>
        <taxon>Pseudomonadati</taxon>
        <taxon>Pseudomonadota</taxon>
        <taxon>Gammaproteobacteria</taxon>
        <taxon>Alteromonadales</taxon>
        <taxon>Alteromonadaceae</taxon>
        <taxon>Brumicola</taxon>
    </lineage>
</organism>
<dbReference type="STRING" id="1085623.GNIT_3117"/>
<dbReference type="InterPro" id="IPR019734">
    <property type="entry name" value="TPR_rpt"/>
</dbReference>
<dbReference type="KEGG" id="gni:GNIT_3117"/>
<gene>
    <name evidence="2" type="ordered locus">GNIT_3117</name>
</gene>
<sequence>MGSDLMGPSFANRNGHFEDVPMVNLHDRLLNVNATDWRYFSDRPLTLTAGAINEMRQYLEKRRKAVDDKTIIGAKDPRAVLFLDGWHQATDGKLKTLMVFRDWRLSVSSLLKRHSRQLIQYSGDASNRQVDMQFWLTPDLAAQMWLSSARSMLQWFEQHPTDTLLFDQTSFVSKPLELAKVASQKDFEPSLLICRTYEQGLLQSSVPESMQNMMSEQIRIQCEIIQQQLFEYSDVNDKEHVHTHKSDDLVAPLLKQAAIETNKGNLPEPYFAQPHLQPLTWQDLLSCLTAYNATQIKLVDWEALLSNRHFDANQLDKLYALLMKWGINKEARQAALKSISLKPQPWRYMHLGDVDMREKQYEEAKENYTKALEMSPTNATFYARLANVATARGEYKSAKNLIDKALELDSAKLAVVQAVKYLKDTQARNLPSPAVNTVMLNTTSVMTTIADYQIVVDAMEENREHGLMLDKYMCQSAFVLRDNRNWFSNALLALPTFARACFADYTLMHLNKLFPVAALTAELLEEGSNNWEDNEHYLYNLKESSALPSVGVCIHVFYPHLLPQVFSYIANIPNIRRIIVTCSIDAEKRIKQALSKNLLVEVIALNNKGRDILPWLTIADEKLSECDLVLKLHTKKTPHQPELAGWRNQLYWQLMDKDFCKQTLQAFVDNKNLGIVIPNYHPTIVRHVNWGQNFEIAKTVAHALDIKLPKENNTFPAGSMFWYRPSALSSLTKGSWRHLEFPEEAGQTDGTVIHAIERVIRLVAEHSGYRAAMVNEICLQEPEAQQTTNPPL</sequence>
<accession>G4QIQ7</accession>
<name>G4QIQ7_GLANF</name>
<dbReference type="InterPro" id="IPR027417">
    <property type="entry name" value="P-loop_NTPase"/>
</dbReference>
<protein>
    <submittedName>
        <fullName evidence="2">Uncharacterized protein</fullName>
    </submittedName>
</protein>
<proteinExistence type="predicted"/>
<dbReference type="InterPro" id="IPR007739">
    <property type="entry name" value="RgpF"/>
</dbReference>
<dbReference type="HOGENOM" id="CLU_354429_0_0_6"/>
<evidence type="ECO:0000313" key="3">
    <source>
        <dbReference type="Proteomes" id="UP000009282"/>
    </source>
</evidence>
<keyword evidence="3" id="KW-1185">Reference proteome</keyword>
<dbReference type="SMART" id="SM00028">
    <property type="entry name" value="TPR"/>
    <property type="match status" value="2"/>
</dbReference>
<dbReference type="eggNOG" id="COG3754">
    <property type="taxonomic scope" value="Bacteria"/>
</dbReference>
<dbReference type="PROSITE" id="PS50005">
    <property type="entry name" value="TPR"/>
    <property type="match status" value="2"/>
</dbReference>
<dbReference type="Pfam" id="PF05045">
    <property type="entry name" value="RgpF"/>
    <property type="match status" value="1"/>
</dbReference>
<dbReference type="Gene3D" id="1.25.40.10">
    <property type="entry name" value="Tetratricopeptide repeat domain"/>
    <property type="match status" value="1"/>
</dbReference>
<reference evidence="2 3" key="1">
    <citation type="journal article" date="2011" name="J. Bacteriol.">
        <title>Complete genome sequence of seawater bacterium Glaciecola nitratireducens FR1064T.</title>
        <authorList>
            <person name="Bian F."/>
            <person name="Qin Q.L."/>
            <person name="Xie B.B."/>
            <person name="Shu Y.L."/>
            <person name="Zhang X.Y."/>
            <person name="Yu Y."/>
            <person name="Chen B."/>
            <person name="Chen X.L."/>
            <person name="Zhou B.C."/>
            <person name="Zhang Y.Z."/>
        </authorList>
    </citation>
    <scope>NUCLEOTIDE SEQUENCE [LARGE SCALE GENOMIC DNA]</scope>
    <source>
        <strain evidence="3">JCM 12485 / KCTC 12276 / FR1064</strain>
    </source>
</reference>
<keyword evidence="1" id="KW-0802">TPR repeat</keyword>
<evidence type="ECO:0000313" key="2">
    <source>
        <dbReference type="EMBL" id="AEP31212.1"/>
    </source>
</evidence>
<dbReference type="InterPro" id="IPR011990">
    <property type="entry name" value="TPR-like_helical_dom_sf"/>
</dbReference>
<dbReference type="EMBL" id="CP003060">
    <property type="protein sequence ID" value="AEP31212.1"/>
    <property type="molecule type" value="Genomic_DNA"/>
</dbReference>
<dbReference type="SUPFAM" id="SSF48452">
    <property type="entry name" value="TPR-like"/>
    <property type="match status" value="1"/>
</dbReference>
<dbReference type="Gene3D" id="3.40.50.300">
    <property type="entry name" value="P-loop containing nucleotide triphosphate hydrolases"/>
    <property type="match status" value="1"/>
</dbReference>
<evidence type="ECO:0000256" key="1">
    <source>
        <dbReference type="PROSITE-ProRule" id="PRU00339"/>
    </source>
</evidence>
<feature type="repeat" description="TPR" evidence="1">
    <location>
        <begin position="345"/>
        <end position="378"/>
    </location>
</feature>